<dbReference type="InParanoid" id="A0A066VAW9"/>
<name>A0A066VAW9_TILAU</name>
<dbReference type="Proteomes" id="UP000027361">
    <property type="component" value="Unassembled WGS sequence"/>
</dbReference>
<comment type="caution">
    <text evidence="4">The sequence shown here is derived from an EMBL/GenBank/DDBJ whole genome shotgun (WGS) entry which is preliminary data.</text>
</comment>
<reference evidence="4 5" key="1">
    <citation type="submission" date="2014-05" db="EMBL/GenBank/DDBJ databases">
        <title>Draft genome sequence of a rare smut relative, Tilletiaria anomala UBC 951.</title>
        <authorList>
            <consortium name="DOE Joint Genome Institute"/>
            <person name="Toome M."/>
            <person name="Kuo A."/>
            <person name="Henrissat B."/>
            <person name="Lipzen A."/>
            <person name="Tritt A."/>
            <person name="Yoshinaga Y."/>
            <person name="Zane M."/>
            <person name="Barry K."/>
            <person name="Grigoriev I.V."/>
            <person name="Spatafora J.W."/>
            <person name="Aimea M.C."/>
        </authorList>
    </citation>
    <scope>NUCLEOTIDE SEQUENCE [LARGE SCALE GENOMIC DNA]</scope>
    <source>
        <strain evidence="4 5">UBC 951</strain>
    </source>
</reference>
<accession>A0A066VAW9</accession>
<sequence length="543" mass="60712">MAMSQLHGQGHDQGLAQAQSQAGMSSKENVEPLPSIQRVVEAALSTYTTVSQKHSPTINATAGSADGSAYTEDGRLASAQFLDEYHTHVANQLYLVYAAQWKWNGGAGESAFSQPAIDGKDPLTFLDPHTHSLAYLYILTARLNRLQVTEDLVARRRQDEFIRVNTAWLVNFTTNMDGKQCSNAPERAHQFSKGLAKAATIIGDPGWALPLMSNFLKHLVRDPADLSSIYPVFLFQCLEARDYARAYDLLLQHDVSRASKKAFHLVYTDVLEYFYYGGLVLTKLGRLERASDFFESCLSVPSQELSAIQVDAFKKRMLVQLIKDGKTTHLPNYTSKKVRNVMRMHAGPYIQFANAYASKMGSRASEARALTSKHASIFQEDGNAGLVQQCLLLHRQRRIQNLSKMFSAIPLSDVHMLLGEGDALTLDVLQQEINDATTRGWIAARFTNVLDGPSPLVYFDPISSEAWGGTVLGNDSTFSETTRRKLMEAMENVQYWQKRVEEEERRLARSDGFLTKLACRTRGDAKYGFEMMTDMDEDSAFDP</sequence>
<feature type="domain" description="COP9 signalosome complex subunit 3 N-terminal helical repeats" evidence="3">
    <location>
        <begin position="123"/>
        <end position="336"/>
    </location>
</feature>
<dbReference type="OrthoDB" id="29061at2759"/>
<proteinExistence type="predicted"/>
<dbReference type="EMBL" id="JMSN01000190">
    <property type="protein sequence ID" value="KDN35894.1"/>
    <property type="molecule type" value="Genomic_DNA"/>
</dbReference>
<dbReference type="AlphaFoldDB" id="A0A066VAW9"/>
<dbReference type="GO" id="GO:0008180">
    <property type="term" value="C:COP9 signalosome"/>
    <property type="evidence" value="ECO:0007669"/>
    <property type="project" value="TreeGrafter"/>
</dbReference>
<dbReference type="InterPro" id="IPR055089">
    <property type="entry name" value="COP9_N"/>
</dbReference>
<evidence type="ECO:0000259" key="3">
    <source>
        <dbReference type="Pfam" id="PF22788"/>
    </source>
</evidence>
<dbReference type="OMA" id="YYAALIY"/>
<dbReference type="PANTHER" id="PTHR10758:SF1">
    <property type="entry name" value="COP9 SIGNALOSOME COMPLEX SUBUNIT 3"/>
    <property type="match status" value="1"/>
</dbReference>
<evidence type="ECO:0000313" key="5">
    <source>
        <dbReference type="Proteomes" id="UP000027361"/>
    </source>
</evidence>
<dbReference type="PANTHER" id="PTHR10758">
    <property type="entry name" value="26S PROTEASOME NON-ATPASE REGULATORY SUBUNIT 3/COP9 SIGNALOSOME COMPLEX SUBUNIT 3"/>
    <property type="match status" value="1"/>
</dbReference>
<dbReference type="GeneID" id="25265506"/>
<dbReference type="STRING" id="1037660.A0A066VAW9"/>
<evidence type="ECO:0000256" key="2">
    <source>
        <dbReference type="SAM" id="MobiDB-lite"/>
    </source>
</evidence>
<evidence type="ECO:0000256" key="1">
    <source>
        <dbReference type="ARBA" id="ARBA00022490"/>
    </source>
</evidence>
<feature type="region of interest" description="Disordered" evidence="2">
    <location>
        <begin position="1"/>
        <end position="32"/>
    </location>
</feature>
<gene>
    <name evidence="4" type="ORF">K437DRAFT_260281</name>
</gene>
<keyword evidence="1" id="KW-0963">Cytoplasm</keyword>
<feature type="compositionally biased region" description="Polar residues" evidence="2">
    <location>
        <begin position="16"/>
        <end position="27"/>
    </location>
</feature>
<dbReference type="InterPro" id="IPR050756">
    <property type="entry name" value="CSN3"/>
</dbReference>
<evidence type="ECO:0000313" key="4">
    <source>
        <dbReference type="EMBL" id="KDN35894.1"/>
    </source>
</evidence>
<organism evidence="4 5">
    <name type="scientific">Tilletiaria anomala (strain ATCC 24038 / CBS 436.72 / UBC 951)</name>
    <dbReference type="NCBI Taxonomy" id="1037660"/>
    <lineage>
        <taxon>Eukaryota</taxon>
        <taxon>Fungi</taxon>
        <taxon>Dikarya</taxon>
        <taxon>Basidiomycota</taxon>
        <taxon>Ustilaginomycotina</taxon>
        <taxon>Exobasidiomycetes</taxon>
        <taxon>Georgefischeriales</taxon>
        <taxon>Tilletiariaceae</taxon>
        <taxon>Tilletiaria</taxon>
    </lineage>
</organism>
<keyword evidence="5" id="KW-1185">Reference proteome</keyword>
<dbReference type="Pfam" id="PF22788">
    <property type="entry name" value="COP9_hel_rpt"/>
    <property type="match status" value="1"/>
</dbReference>
<dbReference type="GO" id="GO:0006511">
    <property type="term" value="P:ubiquitin-dependent protein catabolic process"/>
    <property type="evidence" value="ECO:0007669"/>
    <property type="project" value="TreeGrafter"/>
</dbReference>
<dbReference type="RefSeq" id="XP_013239892.1">
    <property type="nucleotide sequence ID" value="XM_013384438.1"/>
</dbReference>
<protein>
    <recommendedName>
        <fullName evidence="3">COP9 signalosome complex subunit 3 N-terminal helical repeats domain-containing protein</fullName>
    </recommendedName>
</protein>
<dbReference type="HOGENOM" id="CLU_501712_0_0_1"/>